<proteinExistence type="predicted"/>
<evidence type="ECO:0000313" key="2">
    <source>
        <dbReference type="Proteomes" id="UP000091857"/>
    </source>
</evidence>
<protein>
    <submittedName>
        <fullName evidence="1">Uncharacterized protein</fullName>
    </submittedName>
</protein>
<dbReference type="Proteomes" id="UP000091857">
    <property type="component" value="Chromosome 1"/>
</dbReference>
<sequence>MGARKLRKKGQCRTKETASLTLHSMVSAIESPEGPIPANMKKLYAMLVHLSLTKPDLGWSNSEFAAIHTDENLDNCVSKLNFKAFHDLSDILFKELDRRFEEFFSALRGVSGAGGSGRHVLLADIWAKREELMLLLRCCMVLLILMAFNQSLLIEKGRLILSVLSRLISIELTGGENEKSSITFKRSISLECAYLNVDCTANVTEEFFASISSLEPSDSCYTLLCGVLEVFTDELLVHKSLREYFMLIDFASSRNEMLFNFHFGHGNLGCVLEVVCAHFILSVSDEPAFVNFINRLFWCHKDYFRVPEISLPAALSLLLNPVMLSAPKMFQAHLILLVSEVIGICAASEDVTLNVRLMDWYLTALERSVVLYTRLMSTLHVDSNNLDANGSFEKSCLFGSSQPTFESFLLRTTVDKIYHLIAKSKNLWASYLSDMSCGTDSDLVAVSIAYVKENLCISDESYKDEILSVLNSIILGCSSDDINGPLFQKLGEASPQDLFLLASILKLMSSSMLQAIWYLKRAKFSGSLKSHGDVSSCKEYEYIVGVLGCFQHFSIHLPIQNFLYESMQSHPVRHKESKWMLLHLSGLLSLTYVSGIDFLVKGCLFTMMTLLNWFLVEECDLSALFDRGSNSCSSKSPDNVEGVMMIRKTSRIISSKFQKIHDMYLRTGSFLCSDKRKQGEQATSALNDLDSAVADNSKETTTGEIFLKCVIGQNSRVSDFDDLADFIECKPEKDYSSWLRDRQRYRQWKYKKMVSLRLKKKKMAWNSMKVR</sequence>
<reference evidence="2" key="1">
    <citation type="journal article" date="2016" name="Nat. Biotechnol.">
        <title>Sequencing wild and cultivated cassava and related species reveals extensive interspecific hybridization and genetic diversity.</title>
        <authorList>
            <person name="Bredeson J.V."/>
            <person name="Lyons J.B."/>
            <person name="Prochnik S.E."/>
            <person name="Wu G.A."/>
            <person name="Ha C.M."/>
            <person name="Edsinger-Gonzales E."/>
            <person name="Grimwood J."/>
            <person name="Schmutz J."/>
            <person name="Rabbi I.Y."/>
            <person name="Egesi C."/>
            <person name="Nauluvula P."/>
            <person name="Lebot V."/>
            <person name="Ndunguru J."/>
            <person name="Mkamilo G."/>
            <person name="Bart R.S."/>
            <person name="Setter T.L."/>
            <person name="Gleadow R.M."/>
            <person name="Kulakow P."/>
            <person name="Ferguson M.E."/>
            <person name="Rounsley S."/>
            <person name="Rokhsar D.S."/>
        </authorList>
    </citation>
    <scope>NUCLEOTIDE SEQUENCE [LARGE SCALE GENOMIC DNA]</scope>
    <source>
        <strain evidence="2">cv. AM560-2</strain>
    </source>
</reference>
<name>A0ACB7IE10_MANES</name>
<evidence type="ECO:0000313" key="1">
    <source>
        <dbReference type="EMBL" id="KAG8662601.1"/>
    </source>
</evidence>
<dbReference type="EMBL" id="CM004387">
    <property type="protein sequence ID" value="KAG8662601.1"/>
    <property type="molecule type" value="Genomic_DNA"/>
</dbReference>
<organism evidence="1 2">
    <name type="scientific">Manihot esculenta</name>
    <name type="common">Cassava</name>
    <name type="synonym">Jatropha manihot</name>
    <dbReference type="NCBI Taxonomy" id="3983"/>
    <lineage>
        <taxon>Eukaryota</taxon>
        <taxon>Viridiplantae</taxon>
        <taxon>Streptophyta</taxon>
        <taxon>Embryophyta</taxon>
        <taxon>Tracheophyta</taxon>
        <taxon>Spermatophyta</taxon>
        <taxon>Magnoliopsida</taxon>
        <taxon>eudicotyledons</taxon>
        <taxon>Gunneridae</taxon>
        <taxon>Pentapetalae</taxon>
        <taxon>rosids</taxon>
        <taxon>fabids</taxon>
        <taxon>Malpighiales</taxon>
        <taxon>Euphorbiaceae</taxon>
        <taxon>Crotonoideae</taxon>
        <taxon>Manihoteae</taxon>
        <taxon>Manihot</taxon>
    </lineage>
</organism>
<gene>
    <name evidence="1" type="ORF">MANES_01G125500v8</name>
</gene>
<accession>A0ACB7IE10</accession>
<keyword evidence="2" id="KW-1185">Reference proteome</keyword>
<comment type="caution">
    <text evidence="1">The sequence shown here is derived from an EMBL/GenBank/DDBJ whole genome shotgun (WGS) entry which is preliminary data.</text>
</comment>